<evidence type="ECO:0000256" key="1">
    <source>
        <dbReference type="SAM" id="MobiDB-lite"/>
    </source>
</evidence>
<sequence length="111" mass="12388">MTTLTYSPGAAHNVTGYRGSGSKQKKERDCPALGFSSMSWHDLFVMALQHRSTNCCFGSGCHVYVNLYVCKCIHGTGEYDSMGQIKKTSSHSTYHLQISTRLHEYIPDGYN</sequence>
<feature type="region of interest" description="Disordered" evidence="1">
    <location>
        <begin position="1"/>
        <end position="26"/>
    </location>
</feature>
<evidence type="ECO:0000313" key="2">
    <source>
        <dbReference type="EMBL" id="SOQ34248.1"/>
    </source>
</evidence>
<dbReference type="EMBL" id="ODYU01000086">
    <property type="protein sequence ID" value="SOQ34248.1"/>
    <property type="molecule type" value="Genomic_DNA"/>
</dbReference>
<reference evidence="2" key="1">
    <citation type="submission" date="2016-07" db="EMBL/GenBank/DDBJ databases">
        <authorList>
            <person name="Bretaudeau A."/>
        </authorList>
    </citation>
    <scope>NUCLEOTIDE SEQUENCE</scope>
    <source>
        <strain evidence="2">Rice</strain>
        <tissue evidence="2">Whole body</tissue>
    </source>
</reference>
<protein>
    <submittedName>
        <fullName evidence="2">SFRICE_022814</fullName>
    </submittedName>
</protein>
<proteinExistence type="predicted"/>
<name>A0A2H1V059_SPOFR</name>
<accession>A0A2H1V059</accession>
<gene>
    <name evidence="2" type="ORF">SFRICE_022814</name>
</gene>
<organism evidence="2">
    <name type="scientific">Spodoptera frugiperda</name>
    <name type="common">Fall armyworm</name>
    <dbReference type="NCBI Taxonomy" id="7108"/>
    <lineage>
        <taxon>Eukaryota</taxon>
        <taxon>Metazoa</taxon>
        <taxon>Ecdysozoa</taxon>
        <taxon>Arthropoda</taxon>
        <taxon>Hexapoda</taxon>
        <taxon>Insecta</taxon>
        <taxon>Pterygota</taxon>
        <taxon>Neoptera</taxon>
        <taxon>Endopterygota</taxon>
        <taxon>Lepidoptera</taxon>
        <taxon>Glossata</taxon>
        <taxon>Ditrysia</taxon>
        <taxon>Noctuoidea</taxon>
        <taxon>Noctuidae</taxon>
        <taxon>Amphipyrinae</taxon>
        <taxon>Spodoptera</taxon>
    </lineage>
</organism>
<dbReference type="AlphaFoldDB" id="A0A2H1V059"/>